<feature type="region of interest" description="Disordered" evidence="1">
    <location>
        <begin position="629"/>
        <end position="669"/>
    </location>
</feature>
<feature type="compositionally biased region" description="Pro residues" evidence="1">
    <location>
        <begin position="635"/>
        <end position="644"/>
    </location>
</feature>
<dbReference type="InParanoid" id="G4T5T8"/>
<evidence type="ECO:0000313" key="3">
    <source>
        <dbReference type="Proteomes" id="UP000007148"/>
    </source>
</evidence>
<feature type="compositionally biased region" description="Polar residues" evidence="1">
    <location>
        <begin position="264"/>
        <end position="273"/>
    </location>
</feature>
<feature type="region of interest" description="Disordered" evidence="1">
    <location>
        <begin position="403"/>
        <end position="422"/>
    </location>
</feature>
<keyword evidence="3" id="KW-1185">Reference proteome</keyword>
<reference evidence="2 3" key="1">
    <citation type="journal article" date="2011" name="PLoS Pathog.">
        <title>Endophytic Life Strategies Decoded by Genome and Transcriptome Analyses of the Mutualistic Root Symbiont Piriformospora indica.</title>
        <authorList>
            <person name="Zuccaro A."/>
            <person name="Lahrmann U."/>
            <person name="Guldener U."/>
            <person name="Langen G."/>
            <person name="Pfiffi S."/>
            <person name="Biedenkopf D."/>
            <person name="Wong P."/>
            <person name="Samans B."/>
            <person name="Grimm C."/>
            <person name="Basiewicz M."/>
            <person name="Murat C."/>
            <person name="Martin F."/>
            <person name="Kogel K.H."/>
        </authorList>
    </citation>
    <scope>NUCLEOTIDE SEQUENCE [LARGE SCALE GENOMIC DNA]</scope>
    <source>
        <strain evidence="2 3">DSM 11827</strain>
    </source>
</reference>
<protein>
    <submittedName>
        <fullName evidence="2">Uncharacterized protein</fullName>
    </submittedName>
</protein>
<feature type="compositionally biased region" description="Low complexity" evidence="1">
    <location>
        <begin position="566"/>
        <end position="579"/>
    </location>
</feature>
<feature type="compositionally biased region" description="Polar residues" evidence="1">
    <location>
        <begin position="500"/>
        <end position="509"/>
    </location>
</feature>
<organism evidence="2 3">
    <name type="scientific">Serendipita indica (strain DSM 11827)</name>
    <name type="common">Root endophyte fungus</name>
    <name type="synonym">Piriformospora indica</name>
    <dbReference type="NCBI Taxonomy" id="1109443"/>
    <lineage>
        <taxon>Eukaryota</taxon>
        <taxon>Fungi</taxon>
        <taxon>Dikarya</taxon>
        <taxon>Basidiomycota</taxon>
        <taxon>Agaricomycotina</taxon>
        <taxon>Agaricomycetes</taxon>
        <taxon>Sebacinales</taxon>
        <taxon>Serendipitaceae</taxon>
        <taxon>Serendipita</taxon>
    </lineage>
</organism>
<feature type="region of interest" description="Disordered" evidence="1">
    <location>
        <begin position="358"/>
        <end position="377"/>
    </location>
</feature>
<gene>
    <name evidence="2" type="ORF">PIIN_00372</name>
</gene>
<dbReference type="HOGENOM" id="CLU_390345_0_0_1"/>
<feature type="region of interest" description="Disordered" evidence="1">
    <location>
        <begin position="489"/>
        <end position="509"/>
    </location>
</feature>
<sequence length="707" mass="75984">MSLCVSVRPLSRTLYLHGTPDAATFYSLSGTVELSLDSSAATSASLLLTSLVVKFVGRSQHTQHDKDAIFSPLHGKDRLTLCSVTRELVDEPTMLDFTNTSYSGDAARYSVLFDLHSIPGWLPPSAVAKHAIANDDELSDILACSETTYSLTVHATYKVIEAAHSDGLLQADNATDSEGLACLLNACNPLSSLSTALSSSSRSYGPGPAYNAVNTQDMDIVASLPTCAATDVVPITVTRLLVPSSLLSSPGPRQIHQPPPPTTKYTITAHSTPSSPIPDELCSRLQLVVSTPSFLSTSEDSLGFVVKMRLKPQEGESADAGTLTVSHVDIDIEEHAAFRTRPEEVFVTCSRESGGARMTSEPVVLESTSTDSPRQNNSRWWSSALRALSSSFSSRLVAASDFAPPYSQPSEHRRSTSISSHTVEEAKWRVARSLLHEDAASSFWLDENETPDSSDDDDEVPVKHAHALGQDGSWSTIRLNLKLINSNSTTSKSEGGISVDYSSGSSPQRTIAPSYHGPYARVAHLLRISAHVGYRRADGTIDERMKDTVQFELPLHFVVRPPSTPSSETTRQSTLTTSSSTIRTNVNPYASYAMRMPSVGTSGVPTNELDPLVLPAYSQIFDRDGELRVDTTRGVPPPYCPAPSSPRTGGPDISDQSSETDSSADNGNAQAGVTLLEDGVLVTKPELVPIGTAVLSWQHLKSLIETR</sequence>
<feature type="compositionally biased region" description="Polar residues" evidence="1">
    <location>
        <begin position="366"/>
        <end position="377"/>
    </location>
</feature>
<evidence type="ECO:0000256" key="1">
    <source>
        <dbReference type="SAM" id="MobiDB-lite"/>
    </source>
</evidence>
<evidence type="ECO:0000313" key="2">
    <source>
        <dbReference type="EMBL" id="CCA66693.1"/>
    </source>
</evidence>
<dbReference type="OrthoDB" id="1638493at2759"/>
<accession>G4T5T8</accession>
<comment type="caution">
    <text evidence="2">The sequence shown here is derived from an EMBL/GenBank/DDBJ whole genome shotgun (WGS) entry which is preliminary data.</text>
</comment>
<feature type="region of interest" description="Disordered" evidence="1">
    <location>
        <begin position="560"/>
        <end position="579"/>
    </location>
</feature>
<dbReference type="EMBL" id="CAFZ01000004">
    <property type="protein sequence ID" value="CCA66693.1"/>
    <property type="molecule type" value="Genomic_DNA"/>
</dbReference>
<name>G4T5T8_SERID</name>
<dbReference type="AlphaFoldDB" id="G4T5T8"/>
<feature type="compositionally biased region" description="Polar residues" evidence="1">
    <location>
        <begin position="654"/>
        <end position="669"/>
    </location>
</feature>
<dbReference type="Proteomes" id="UP000007148">
    <property type="component" value="Unassembled WGS sequence"/>
</dbReference>
<proteinExistence type="predicted"/>
<feature type="region of interest" description="Disordered" evidence="1">
    <location>
        <begin position="248"/>
        <end position="273"/>
    </location>
</feature>
<dbReference type="STRING" id="1109443.G4T5T8"/>